<dbReference type="Proteomes" id="UP000267408">
    <property type="component" value="Unassembled WGS sequence"/>
</dbReference>
<name>A0A8G1XCH5_9ACTN</name>
<evidence type="ECO:0000313" key="1">
    <source>
        <dbReference type="EMBL" id="ROR44749.1"/>
    </source>
</evidence>
<evidence type="ECO:0000313" key="2">
    <source>
        <dbReference type="Proteomes" id="UP000267408"/>
    </source>
</evidence>
<sequence>MTALTIERLADDSADAALVALRAFIAADPAAYRYEPVDAEGTATIIADLITSALHLADAVGVTGDREEFVHQAYRRYREEAAYERLAESY</sequence>
<accession>A0A8G1XCH5</accession>
<organism evidence="1 2">
    <name type="scientific">Kitasatospora cineracea</name>
    <dbReference type="NCBI Taxonomy" id="88074"/>
    <lineage>
        <taxon>Bacteria</taxon>
        <taxon>Bacillati</taxon>
        <taxon>Actinomycetota</taxon>
        <taxon>Actinomycetes</taxon>
        <taxon>Kitasatosporales</taxon>
        <taxon>Streptomycetaceae</taxon>
        <taxon>Kitasatospora</taxon>
    </lineage>
</organism>
<dbReference type="AlphaFoldDB" id="A0A8G1XCH5"/>
<protein>
    <submittedName>
        <fullName evidence="1">Uncharacterized protein</fullName>
    </submittedName>
</protein>
<dbReference type="RefSeq" id="WP_123556258.1">
    <property type="nucleotide sequence ID" value="NZ_RJVJ01000001.1"/>
</dbReference>
<dbReference type="OrthoDB" id="9961127at2"/>
<gene>
    <name evidence="1" type="ORF">EDD39_2957</name>
</gene>
<dbReference type="EMBL" id="RJVJ01000001">
    <property type="protein sequence ID" value="ROR44749.1"/>
    <property type="molecule type" value="Genomic_DNA"/>
</dbReference>
<reference evidence="1 2" key="1">
    <citation type="submission" date="2018-11" db="EMBL/GenBank/DDBJ databases">
        <title>Sequencing the genomes of 1000 actinobacteria strains.</title>
        <authorList>
            <person name="Klenk H.-P."/>
        </authorList>
    </citation>
    <scope>NUCLEOTIDE SEQUENCE [LARGE SCALE GENOMIC DNA]</scope>
    <source>
        <strain evidence="1 2">DSM 44780</strain>
    </source>
</reference>
<proteinExistence type="predicted"/>
<comment type="caution">
    <text evidence="1">The sequence shown here is derived from an EMBL/GenBank/DDBJ whole genome shotgun (WGS) entry which is preliminary data.</text>
</comment>